<name>A0A0F0CV68_9BACT</name>
<evidence type="ECO:0000313" key="3">
    <source>
        <dbReference type="Proteomes" id="UP000033428"/>
    </source>
</evidence>
<dbReference type="AlphaFoldDB" id="A0A0F0CV68"/>
<dbReference type="Proteomes" id="UP000033428">
    <property type="component" value="Unassembled WGS sequence"/>
</dbReference>
<protein>
    <submittedName>
        <fullName evidence="1">Uncharacterized protein</fullName>
    </submittedName>
</protein>
<proteinExistence type="predicted"/>
<sequence length="83" mass="9834">MEHIFFLPVRLVYWLIKGEYSAIRGVFQAFGKIDIVSTKRRLKKKEQYKITDRAIFEIFLKDYSMIGKISVNKSLSQKQDSSR</sequence>
<dbReference type="EMBL" id="JYNY01000180">
    <property type="protein sequence ID" value="KJJ85320.1"/>
    <property type="molecule type" value="Genomic_DNA"/>
</dbReference>
<keyword evidence="3" id="KW-1185">Reference proteome</keyword>
<evidence type="ECO:0000313" key="1">
    <source>
        <dbReference type="EMBL" id="KJJ85320.1"/>
    </source>
</evidence>
<gene>
    <name evidence="2" type="ORF">OMAG_000773</name>
    <name evidence="1" type="ORF">OMAG_000814</name>
</gene>
<accession>A0A0F0CV68</accession>
<organism evidence="1 3">
    <name type="scientific">Candidatus Omnitrophus magneticus</name>
    <dbReference type="NCBI Taxonomy" id="1609969"/>
    <lineage>
        <taxon>Bacteria</taxon>
        <taxon>Pseudomonadati</taxon>
        <taxon>Candidatus Omnitrophota</taxon>
        <taxon>Candidatus Omnitrophus</taxon>
    </lineage>
</organism>
<reference evidence="1 3" key="1">
    <citation type="submission" date="2015-02" db="EMBL/GenBank/DDBJ databases">
        <title>Single-cell genomics of uncultivated deep-branching MTB reveals a conserved set of magnetosome genes.</title>
        <authorList>
            <person name="Kolinko S."/>
            <person name="Richter M."/>
            <person name="Glockner F.O."/>
            <person name="Brachmann A."/>
            <person name="Schuler D."/>
        </authorList>
    </citation>
    <scope>NUCLEOTIDE SEQUENCE [LARGE SCALE GENOMIC DNA]</scope>
    <source>
        <strain evidence="1">SKK-01</strain>
    </source>
</reference>
<evidence type="ECO:0000313" key="2">
    <source>
        <dbReference type="EMBL" id="KJJ85359.1"/>
    </source>
</evidence>
<dbReference type="EMBL" id="JYNY01000175">
    <property type="protein sequence ID" value="KJJ85359.1"/>
    <property type="molecule type" value="Genomic_DNA"/>
</dbReference>
<comment type="caution">
    <text evidence="1">The sequence shown here is derived from an EMBL/GenBank/DDBJ whole genome shotgun (WGS) entry which is preliminary data.</text>
</comment>